<proteinExistence type="predicted"/>
<feature type="chain" id="PRO_5003095298" description="CS domain-containing protein" evidence="3">
    <location>
        <begin position="18"/>
        <end position="411"/>
    </location>
</feature>
<dbReference type="AlphaFoldDB" id="D7FKR8"/>
<evidence type="ECO:0008006" key="8">
    <source>
        <dbReference type="Google" id="ProtNLM"/>
    </source>
</evidence>
<dbReference type="Pfam" id="PF04969">
    <property type="entry name" value="CS"/>
    <property type="match status" value="1"/>
</dbReference>
<dbReference type="Pfam" id="PF02338">
    <property type="entry name" value="OTU"/>
    <property type="match status" value="1"/>
</dbReference>
<dbReference type="EMBL" id="FN649736">
    <property type="protein sequence ID" value="CBJ29467.1"/>
    <property type="molecule type" value="Genomic_DNA"/>
</dbReference>
<dbReference type="InterPro" id="IPR007052">
    <property type="entry name" value="CS_dom"/>
</dbReference>
<dbReference type="Gene3D" id="3.90.70.80">
    <property type="match status" value="1"/>
</dbReference>
<evidence type="ECO:0000256" key="1">
    <source>
        <dbReference type="ARBA" id="ARBA00004496"/>
    </source>
</evidence>
<dbReference type="GO" id="GO:0051082">
    <property type="term" value="F:unfolded protein binding"/>
    <property type="evidence" value="ECO:0007669"/>
    <property type="project" value="TreeGrafter"/>
</dbReference>
<dbReference type="CDD" id="cd22744">
    <property type="entry name" value="OTU"/>
    <property type="match status" value="1"/>
</dbReference>
<evidence type="ECO:0000256" key="2">
    <source>
        <dbReference type="ARBA" id="ARBA00022490"/>
    </source>
</evidence>
<dbReference type="Proteomes" id="UP000002630">
    <property type="component" value="Linkage Group LG11"/>
</dbReference>
<evidence type="ECO:0000313" key="6">
    <source>
        <dbReference type="EMBL" id="CBJ29467.1"/>
    </source>
</evidence>
<dbReference type="InterPro" id="IPR003323">
    <property type="entry name" value="OTU_dom"/>
</dbReference>
<dbReference type="EMBL" id="FN648046">
    <property type="protein sequence ID" value="CBJ29467.1"/>
    <property type="molecule type" value="Genomic_DNA"/>
</dbReference>
<dbReference type="Gene3D" id="2.60.40.790">
    <property type="match status" value="1"/>
</dbReference>
<feature type="domain" description="OTU" evidence="4">
    <location>
        <begin position="223"/>
        <end position="400"/>
    </location>
</feature>
<dbReference type="InterPro" id="IPR008978">
    <property type="entry name" value="HSP20-like_chaperone"/>
</dbReference>
<dbReference type="InParanoid" id="D7FKR8"/>
<evidence type="ECO:0000313" key="7">
    <source>
        <dbReference type="Proteomes" id="UP000002630"/>
    </source>
</evidence>
<keyword evidence="3" id="KW-0732">Signal</keyword>
<accession>D7FKR8</accession>
<feature type="signal peptide" evidence="3">
    <location>
        <begin position="1"/>
        <end position="17"/>
    </location>
</feature>
<comment type="subcellular location">
    <subcellularLocation>
        <location evidence="1">Cytoplasm</location>
    </subcellularLocation>
</comment>
<dbReference type="PROSITE" id="PS51203">
    <property type="entry name" value="CS"/>
    <property type="match status" value="1"/>
</dbReference>
<dbReference type="GO" id="GO:0006457">
    <property type="term" value="P:protein folding"/>
    <property type="evidence" value="ECO:0007669"/>
    <property type="project" value="TreeGrafter"/>
</dbReference>
<dbReference type="CDD" id="cd06467">
    <property type="entry name" value="p23_NUDC_like"/>
    <property type="match status" value="1"/>
</dbReference>
<reference evidence="6 7" key="1">
    <citation type="journal article" date="2010" name="Nature">
        <title>The Ectocarpus genome and the independent evolution of multicellularity in brown algae.</title>
        <authorList>
            <person name="Cock J.M."/>
            <person name="Sterck L."/>
            <person name="Rouze P."/>
            <person name="Scornet D."/>
            <person name="Allen A.E."/>
            <person name="Amoutzias G."/>
            <person name="Anthouard V."/>
            <person name="Artiguenave F."/>
            <person name="Aury J.M."/>
            <person name="Badger J.H."/>
            <person name="Beszteri B."/>
            <person name="Billiau K."/>
            <person name="Bonnet E."/>
            <person name="Bothwell J.H."/>
            <person name="Bowler C."/>
            <person name="Boyen C."/>
            <person name="Brownlee C."/>
            <person name="Carrano C.J."/>
            <person name="Charrier B."/>
            <person name="Cho G.Y."/>
            <person name="Coelho S.M."/>
            <person name="Collen J."/>
            <person name="Corre E."/>
            <person name="Da Silva C."/>
            <person name="Delage L."/>
            <person name="Delaroque N."/>
            <person name="Dittami S.M."/>
            <person name="Doulbeau S."/>
            <person name="Elias M."/>
            <person name="Farnham G."/>
            <person name="Gachon C.M."/>
            <person name="Gschloessl B."/>
            <person name="Heesch S."/>
            <person name="Jabbari K."/>
            <person name="Jubin C."/>
            <person name="Kawai H."/>
            <person name="Kimura K."/>
            <person name="Kloareg B."/>
            <person name="Kupper F.C."/>
            <person name="Lang D."/>
            <person name="Le Bail A."/>
            <person name="Leblanc C."/>
            <person name="Lerouge P."/>
            <person name="Lohr M."/>
            <person name="Lopez P.J."/>
            <person name="Martens C."/>
            <person name="Maumus F."/>
            <person name="Michel G."/>
            <person name="Miranda-Saavedra D."/>
            <person name="Morales J."/>
            <person name="Moreau H."/>
            <person name="Motomura T."/>
            <person name="Nagasato C."/>
            <person name="Napoli C.A."/>
            <person name="Nelson D.R."/>
            <person name="Nyvall-Collen P."/>
            <person name="Peters A.F."/>
            <person name="Pommier C."/>
            <person name="Potin P."/>
            <person name="Poulain J."/>
            <person name="Quesneville H."/>
            <person name="Read B."/>
            <person name="Rensing S.A."/>
            <person name="Ritter A."/>
            <person name="Rousvoal S."/>
            <person name="Samanta M."/>
            <person name="Samson G."/>
            <person name="Schroeder D.C."/>
            <person name="Segurens B."/>
            <person name="Strittmatter M."/>
            <person name="Tonon T."/>
            <person name="Tregear J.W."/>
            <person name="Valentin K."/>
            <person name="von Dassow P."/>
            <person name="Yamagishi T."/>
            <person name="Van de Peer Y."/>
            <person name="Wincker P."/>
        </authorList>
    </citation>
    <scope>NUCLEOTIDE SEQUENCE [LARGE SCALE GENOMIC DNA]</scope>
    <source>
        <strain evidence="7">Ec32 / CCAP1310/4</strain>
    </source>
</reference>
<evidence type="ECO:0000256" key="3">
    <source>
        <dbReference type="SAM" id="SignalP"/>
    </source>
</evidence>
<gene>
    <name evidence="6" type="ORF">Esi_0147_0066</name>
</gene>
<dbReference type="PANTHER" id="PTHR12356">
    <property type="entry name" value="NUCLEAR MOVEMENT PROTEIN NUDC"/>
    <property type="match status" value="1"/>
</dbReference>
<dbReference type="InterPro" id="IPR037898">
    <property type="entry name" value="NudC_fam"/>
</dbReference>
<dbReference type="PROSITE" id="PS50802">
    <property type="entry name" value="OTU"/>
    <property type="match status" value="1"/>
</dbReference>
<name>D7FKR8_ECTSI</name>
<dbReference type="PANTHER" id="PTHR12356:SF3">
    <property type="entry name" value="NUCLEAR MIGRATION PROTEIN NUDC"/>
    <property type="match status" value="1"/>
</dbReference>
<protein>
    <recommendedName>
        <fullName evidence="8">CS domain-containing protein</fullName>
    </recommendedName>
</protein>
<dbReference type="SUPFAM" id="SSF49764">
    <property type="entry name" value="HSP20-like chaperones"/>
    <property type="match status" value="1"/>
</dbReference>
<keyword evidence="7" id="KW-1185">Reference proteome</keyword>
<evidence type="ECO:0000259" key="4">
    <source>
        <dbReference type="PROSITE" id="PS50802"/>
    </source>
</evidence>
<dbReference type="GO" id="GO:0005737">
    <property type="term" value="C:cytoplasm"/>
    <property type="evidence" value="ECO:0007669"/>
    <property type="project" value="UniProtKB-SubCell"/>
</dbReference>
<keyword evidence="2" id="KW-0963">Cytoplasm</keyword>
<sequence>MRLETLLVAFVPVSVTAFSFVSKLRPNQFSLEVRPQVMSRYRTGRASRPRTLRPLWMMSFGAGATDRYSWDETDKEVNVKARLPAWAKGKSVVLDMTNTHVKLFLKEEESTPIIEGDLRGAILMDGSYWTMETLDDNGKMLYLTLEKAPQLTGLGPWMGVVQGEKQVNSDYPEEDKAAEIAAMAHEEKKAQDAESGTPKHTGVVDEDGFCRDLLAVQAMSGAMVARQVPVNGNALFSAVAISKWFIESGEHPDASSPEIETIAKDLRQKTLDYLTKAYKENAPIYMSGEYMDARPFVAAQAKANSMADGDEYLQAMRDDTMWGGGGEVVGLTHVLKRPLHVYDLVSTGRRFGLRVIGRFGAPLYAKERPIHIVSTYARFPDLDPGSQSAEGNHYVALYPYEDVPEKNKGKL</sequence>
<dbReference type="eggNOG" id="ENOG502S253">
    <property type="taxonomic scope" value="Eukaryota"/>
</dbReference>
<organism evidence="6 7">
    <name type="scientific">Ectocarpus siliculosus</name>
    <name type="common">Brown alga</name>
    <name type="synonym">Conferva siliculosa</name>
    <dbReference type="NCBI Taxonomy" id="2880"/>
    <lineage>
        <taxon>Eukaryota</taxon>
        <taxon>Sar</taxon>
        <taxon>Stramenopiles</taxon>
        <taxon>Ochrophyta</taxon>
        <taxon>PX clade</taxon>
        <taxon>Phaeophyceae</taxon>
        <taxon>Ectocarpales</taxon>
        <taxon>Ectocarpaceae</taxon>
        <taxon>Ectocarpus</taxon>
    </lineage>
</organism>
<dbReference type="OrthoDB" id="409956at2759"/>
<dbReference type="STRING" id="2880.D7FKR8"/>
<feature type="domain" description="CS" evidence="5">
    <location>
        <begin position="63"/>
        <end position="161"/>
    </location>
</feature>
<evidence type="ECO:0000259" key="5">
    <source>
        <dbReference type="PROSITE" id="PS51203"/>
    </source>
</evidence>